<dbReference type="EMBL" id="DACTUL010000010">
    <property type="protein sequence ID" value="HAT6343919.1"/>
    <property type="molecule type" value="Genomic_DNA"/>
</dbReference>
<dbReference type="AlphaFoldDB" id="A0AAD3UA78"/>
<organism evidence="3 4">
    <name type="scientific">Aeromonas hydrophila</name>
    <dbReference type="NCBI Taxonomy" id="644"/>
    <lineage>
        <taxon>Bacteria</taxon>
        <taxon>Pseudomonadati</taxon>
        <taxon>Pseudomonadota</taxon>
        <taxon>Gammaproteobacteria</taxon>
        <taxon>Aeromonadales</taxon>
        <taxon>Aeromonadaceae</taxon>
        <taxon>Aeromonas</taxon>
    </lineage>
</organism>
<evidence type="ECO:0000313" key="4">
    <source>
        <dbReference type="Proteomes" id="UP000859505"/>
    </source>
</evidence>
<dbReference type="Pfam" id="PF00497">
    <property type="entry name" value="SBP_bac_3"/>
    <property type="match status" value="1"/>
</dbReference>
<evidence type="ECO:0000313" key="3">
    <source>
        <dbReference type="EMBL" id="HAT6343919.1"/>
    </source>
</evidence>
<dbReference type="PANTHER" id="PTHR38834">
    <property type="entry name" value="PERIPLASMIC SUBSTRATE BINDING PROTEIN FAMILY 3"/>
    <property type="match status" value="1"/>
</dbReference>
<gene>
    <name evidence="3" type="ORF">JAJ28_001634</name>
</gene>
<reference evidence="3" key="1">
    <citation type="journal article" date="2018" name="Genome Biol.">
        <title>SKESA: strategic k-mer extension for scrupulous assemblies.</title>
        <authorList>
            <person name="Souvorov A."/>
            <person name="Agarwala R."/>
            <person name="Lipman D.J."/>
        </authorList>
    </citation>
    <scope>NUCLEOTIDE SEQUENCE</scope>
    <source>
        <strain evidence="3">OLC2673_Aeromonas</strain>
    </source>
</reference>
<protein>
    <submittedName>
        <fullName evidence="3">Amino acid ABC transporter substrate-binding protein</fullName>
    </submittedName>
</protein>
<reference evidence="3" key="2">
    <citation type="submission" date="2020-01" db="EMBL/GenBank/DDBJ databases">
        <authorList>
            <consortium name="NCBI Pathogen Detection Project"/>
        </authorList>
    </citation>
    <scope>NUCLEOTIDE SEQUENCE</scope>
    <source>
        <strain evidence="3">OLC2673_Aeromonas</strain>
    </source>
</reference>
<dbReference type="Gene3D" id="3.40.190.10">
    <property type="entry name" value="Periplasmic binding protein-like II"/>
    <property type="match status" value="2"/>
</dbReference>
<evidence type="ECO:0000259" key="2">
    <source>
        <dbReference type="Pfam" id="PF00497"/>
    </source>
</evidence>
<evidence type="ECO:0000256" key="1">
    <source>
        <dbReference type="SAM" id="SignalP"/>
    </source>
</evidence>
<comment type="caution">
    <text evidence="3">The sequence shown here is derived from an EMBL/GenBank/DDBJ whole genome shotgun (WGS) entry which is preliminary data.</text>
</comment>
<feature type="chain" id="PRO_5042127463" evidence="1">
    <location>
        <begin position="31"/>
        <end position="252"/>
    </location>
</feature>
<sequence length="252" mass="27964">MYSSRIRPAMRTSLLLLLCTLLFPAVQAQAVVVIAAEIPPYVIRSYQGAPSGMAIEVLEEAARRLKEPLTIELMPLARALSQTRHRQDVLLVPPVRSPQREPQFLWIAPLLDEAFVLVSHRQHHPTPLTTNALPGLTVGVMRGSYGQSLLQPYPQVKQALVAEEIHNASKLALGRIQGWAVAWNSARYNQQQAGLPLADLVRGDTLQRASLYLAASPRFPAAEATRWRKAIATMHDDGSLARIIKQYDYQAP</sequence>
<feature type="domain" description="Solute-binding protein family 3/N-terminal" evidence="2">
    <location>
        <begin position="32"/>
        <end position="247"/>
    </location>
</feature>
<keyword evidence="1" id="KW-0732">Signal</keyword>
<dbReference type="PANTHER" id="PTHR38834:SF3">
    <property type="entry name" value="SOLUTE-BINDING PROTEIN FAMILY 3_N-TERMINAL DOMAIN-CONTAINING PROTEIN"/>
    <property type="match status" value="1"/>
</dbReference>
<feature type="signal peptide" evidence="1">
    <location>
        <begin position="1"/>
        <end position="30"/>
    </location>
</feature>
<dbReference type="SUPFAM" id="SSF53850">
    <property type="entry name" value="Periplasmic binding protein-like II"/>
    <property type="match status" value="1"/>
</dbReference>
<accession>A0AAD3UA78</accession>
<name>A0AAD3UA78_AERHY</name>
<dbReference type="Proteomes" id="UP000859505">
    <property type="component" value="Unassembled WGS sequence"/>
</dbReference>
<dbReference type="InterPro" id="IPR001638">
    <property type="entry name" value="Solute-binding_3/MltF_N"/>
</dbReference>
<proteinExistence type="predicted"/>